<evidence type="ECO:0000259" key="5">
    <source>
        <dbReference type="Pfam" id="PF13407"/>
    </source>
</evidence>
<accession>A0A923LEW3</accession>
<keyword evidence="3" id="KW-0732">Signal</keyword>
<evidence type="ECO:0000256" key="1">
    <source>
        <dbReference type="ARBA" id="ARBA00004196"/>
    </source>
</evidence>
<evidence type="ECO:0000313" key="7">
    <source>
        <dbReference type="Proteomes" id="UP000649345"/>
    </source>
</evidence>
<sequence>MSLGLVACGSKGETTTDTPAQAETTETTDDAAAAETTGDTYTIGVLMKTLSSPYWQSMAEGLEKRVAELDNVTIEIFGAESEDDLSGQLNLMENMITSGKYDALCVAPITPTNLISGVVKANEANIPVVDIDEKFDMNALNEAGGYVVGYATSDNVAVGKMGADEIMKKYPDGAGVCIIEGIAGATSGELRRDGCKDALEAADGYEVLDIQPGDWDRQTALDVATNMINKYGDKLNAIFTANDTMAKGVLQAMINTGREDIYLVSTDADTEVQKGIKDGQLIAVVQDPAGIALSCVEQAVAALESGNYGSVDNQPEDTLIPATVYTQENIDELLNAQ</sequence>
<gene>
    <name evidence="6" type="ORF">H8S44_14100</name>
</gene>
<evidence type="ECO:0000256" key="4">
    <source>
        <dbReference type="SAM" id="MobiDB-lite"/>
    </source>
</evidence>
<proteinExistence type="inferred from homology"/>
<dbReference type="GO" id="GO:0030246">
    <property type="term" value="F:carbohydrate binding"/>
    <property type="evidence" value="ECO:0007669"/>
    <property type="project" value="UniProtKB-ARBA"/>
</dbReference>
<name>A0A923LEW3_9FIRM</name>
<comment type="subcellular location">
    <subcellularLocation>
        <location evidence="1">Cell envelope</location>
    </subcellularLocation>
</comment>
<comment type="similarity">
    <text evidence="2">Belongs to the bacterial solute-binding protein 2 family.</text>
</comment>
<feature type="region of interest" description="Disordered" evidence="4">
    <location>
        <begin position="1"/>
        <end position="31"/>
    </location>
</feature>
<protein>
    <submittedName>
        <fullName evidence="6">Substrate-binding domain-containing protein</fullName>
    </submittedName>
</protein>
<dbReference type="InterPro" id="IPR025997">
    <property type="entry name" value="SBP_2_dom"/>
</dbReference>
<reference evidence="6" key="1">
    <citation type="submission" date="2020-08" db="EMBL/GenBank/DDBJ databases">
        <title>Genome public.</title>
        <authorList>
            <person name="Liu C."/>
            <person name="Sun Q."/>
        </authorList>
    </citation>
    <scope>NUCLEOTIDE SEQUENCE</scope>
    <source>
        <strain evidence="6">NSJ-68</strain>
    </source>
</reference>
<feature type="domain" description="Periplasmic binding protein" evidence="5">
    <location>
        <begin position="43"/>
        <end position="304"/>
    </location>
</feature>
<dbReference type="Proteomes" id="UP000649345">
    <property type="component" value="Unassembled WGS sequence"/>
</dbReference>
<dbReference type="AlphaFoldDB" id="A0A923LEW3"/>
<keyword evidence="7" id="KW-1185">Reference proteome</keyword>
<dbReference type="InterPro" id="IPR028082">
    <property type="entry name" value="Peripla_BP_I"/>
</dbReference>
<dbReference type="GO" id="GO:0030313">
    <property type="term" value="C:cell envelope"/>
    <property type="evidence" value="ECO:0007669"/>
    <property type="project" value="UniProtKB-SubCell"/>
</dbReference>
<organism evidence="6 7">
    <name type="scientific">Anaerosacchariphilus hominis</name>
    <dbReference type="NCBI Taxonomy" id="2763017"/>
    <lineage>
        <taxon>Bacteria</taxon>
        <taxon>Bacillati</taxon>
        <taxon>Bacillota</taxon>
        <taxon>Clostridia</taxon>
        <taxon>Lachnospirales</taxon>
        <taxon>Lachnospiraceae</taxon>
        <taxon>Anaerosacchariphilus</taxon>
    </lineage>
</organism>
<evidence type="ECO:0000256" key="2">
    <source>
        <dbReference type="ARBA" id="ARBA00007639"/>
    </source>
</evidence>
<dbReference type="Pfam" id="PF13407">
    <property type="entry name" value="Peripla_BP_4"/>
    <property type="match status" value="1"/>
</dbReference>
<dbReference type="PANTHER" id="PTHR46847">
    <property type="entry name" value="D-ALLOSE-BINDING PERIPLASMIC PROTEIN-RELATED"/>
    <property type="match status" value="1"/>
</dbReference>
<feature type="compositionally biased region" description="Low complexity" evidence="4">
    <location>
        <begin position="13"/>
        <end position="31"/>
    </location>
</feature>
<evidence type="ECO:0000256" key="3">
    <source>
        <dbReference type="ARBA" id="ARBA00022729"/>
    </source>
</evidence>
<comment type="caution">
    <text evidence="6">The sequence shown here is derived from an EMBL/GenBank/DDBJ whole genome shotgun (WGS) entry which is preliminary data.</text>
</comment>
<dbReference type="SUPFAM" id="SSF53822">
    <property type="entry name" value="Periplasmic binding protein-like I"/>
    <property type="match status" value="1"/>
</dbReference>
<dbReference type="Gene3D" id="3.40.50.2300">
    <property type="match status" value="2"/>
</dbReference>
<dbReference type="EMBL" id="JACOOR010000008">
    <property type="protein sequence ID" value="MBC5660890.1"/>
    <property type="molecule type" value="Genomic_DNA"/>
</dbReference>
<evidence type="ECO:0000313" key="6">
    <source>
        <dbReference type="EMBL" id="MBC5660890.1"/>
    </source>
</evidence>
<dbReference type="PANTHER" id="PTHR46847:SF1">
    <property type="entry name" value="D-ALLOSE-BINDING PERIPLASMIC PROTEIN-RELATED"/>
    <property type="match status" value="1"/>
</dbReference>